<accession>A0A3S9SVB8</accession>
<dbReference type="Proteomes" id="UP000267250">
    <property type="component" value="Chromosome"/>
</dbReference>
<proteinExistence type="predicted"/>
<dbReference type="SUPFAM" id="SSF55594">
    <property type="entry name" value="HPr-like"/>
    <property type="match status" value="1"/>
</dbReference>
<dbReference type="PANTHER" id="PTHR33705">
    <property type="entry name" value="PHOSPHOCARRIER PROTEIN HPR"/>
    <property type="match status" value="1"/>
</dbReference>
<evidence type="ECO:0000259" key="4">
    <source>
        <dbReference type="PROSITE" id="PS51350"/>
    </source>
</evidence>
<dbReference type="InterPro" id="IPR002114">
    <property type="entry name" value="PTS_HPr_Ser_P_site"/>
</dbReference>
<dbReference type="Pfam" id="PF00381">
    <property type="entry name" value="PTS-HPr"/>
    <property type="match status" value="1"/>
</dbReference>
<organism evidence="5 6">
    <name type="scientific">Anoxybacter fermentans</name>
    <dbReference type="NCBI Taxonomy" id="1323375"/>
    <lineage>
        <taxon>Bacteria</taxon>
        <taxon>Bacillati</taxon>
        <taxon>Bacillota</taxon>
        <taxon>Clostridia</taxon>
        <taxon>Halanaerobiales</taxon>
        <taxon>Anoxybacter</taxon>
    </lineage>
</organism>
<dbReference type="Gene3D" id="3.30.1340.10">
    <property type="entry name" value="HPr-like"/>
    <property type="match status" value="1"/>
</dbReference>
<evidence type="ECO:0000313" key="5">
    <source>
        <dbReference type="EMBL" id="AZR72253.1"/>
    </source>
</evidence>
<dbReference type="PROSITE" id="PS51350">
    <property type="entry name" value="PTS_HPR_DOM"/>
    <property type="match status" value="1"/>
</dbReference>
<dbReference type="InterPro" id="IPR000032">
    <property type="entry name" value="HPr-like"/>
</dbReference>
<dbReference type="InterPro" id="IPR035895">
    <property type="entry name" value="HPr-like_sf"/>
</dbReference>
<dbReference type="NCBIfam" id="TIGR01003">
    <property type="entry name" value="PTS_HPr_family"/>
    <property type="match status" value="1"/>
</dbReference>
<feature type="domain" description="HPr" evidence="4">
    <location>
        <begin position="1"/>
        <end position="85"/>
    </location>
</feature>
<dbReference type="EMBL" id="CP016379">
    <property type="protein sequence ID" value="AZR72253.1"/>
    <property type="molecule type" value="Genomic_DNA"/>
</dbReference>
<dbReference type="PANTHER" id="PTHR33705:SF2">
    <property type="entry name" value="PHOSPHOCARRIER PROTEIN NPR"/>
    <property type="match status" value="1"/>
</dbReference>
<keyword evidence="2" id="KW-0963">Cytoplasm</keyword>
<reference evidence="5 6" key="1">
    <citation type="submission" date="2016-07" db="EMBL/GenBank/DDBJ databases">
        <title>Genome and transcriptome analysis of iron-reducing fermentative bacteria Anoxybacter fermentans.</title>
        <authorList>
            <person name="Zeng X."/>
            <person name="Shao Z."/>
        </authorList>
    </citation>
    <scope>NUCLEOTIDE SEQUENCE [LARGE SCALE GENOMIC DNA]</scope>
    <source>
        <strain evidence="5 6">DY22613</strain>
    </source>
</reference>
<evidence type="ECO:0000313" key="6">
    <source>
        <dbReference type="Proteomes" id="UP000267250"/>
    </source>
</evidence>
<evidence type="ECO:0000256" key="3">
    <source>
        <dbReference type="ARBA" id="ARBA00022683"/>
    </source>
</evidence>
<evidence type="ECO:0000256" key="1">
    <source>
        <dbReference type="ARBA" id="ARBA00004496"/>
    </source>
</evidence>
<protein>
    <recommendedName>
        <fullName evidence="4">HPr domain-containing protein</fullName>
    </recommendedName>
</protein>
<dbReference type="GO" id="GO:0005737">
    <property type="term" value="C:cytoplasm"/>
    <property type="evidence" value="ECO:0007669"/>
    <property type="project" value="UniProtKB-SubCell"/>
</dbReference>
<gene>
    <name evidence="5" type="ORF">BBF96_01875</name>
</gene>
<keyword evidence="6" id="KW-1185">Reference proteome</keyword>
<dbReference type="KEGG" id="aft:BBF96_01875"/>
<evidence type="ECO:0000256" key="2">
    <source>
        <dbReference type="ARBA" id="ARBA00022490"/>
    </source>
</evidence>
<dbReference type="GO" id="GO:0009401">
    <property type="term" value="P:phosphoenolpyruvate-dependent sugar phosphotransferase system"/>
    <property type="evidence" value="ECO:0007669"/>
    <property type="project" value="UniProtKB-KW"/>
</dbReference>
<dbReference type="InterPro" id="IPR050399">
    <property type="entry name" value="HPr"/>
</dbReference>
<dbReference type="CDD" id="cd00367">
    <property type="entry name" value="PTS-HPr_like"/>
    <property type="match status" value="1"/>
</dbReference>
<dbReference type="AlphaFoldDB" id="A0A3S9SVB8"/>
<dbReference type="RefSeq" id="WP_127015584.1">
    <property type="nucleotide sequence ID" value="NZ_CP016379.1"/>
</dbReference>
<dbReference type="OrthoDB" id="9809047at2"/>
<sequence length="85" mass="9561">MVERKFVFKGEKGLNAEMATQFVQIASKYTSRIMIIYEDKEVNAKSIMSLLALAIAPGDEFIIRARGEDEECALKDLARFIENSG</sequence>
<dbReference type="PROSITE" id="PS00589">
    <property type="entry name" value="PTS_HPR_SER"/>
    <property type="match status" value="1"/>
</dbReference>
<name>A0A3S9SVB8_9FIRM</name>
<keyword evidence="3" id="KW-0598">Phosphotransferase system</keyword>
<comment type="subcellular location">
    <subcellularLocation>
        <location evidence="1">Cytoplasm</location>
    </subcellularLocation>
</comment>
<dbReference type="PRINTS" id="PR00107">
    <property type="entry name" value="PHOSPHOCPHPR"/>
</dbReference>